<sequence length="439" mass="49466">MSTRRPPAPDNLPVLRETVPFMTDPLGTACTVREECGPVARLSALGLGEFYTVASPDGFEQVLVEDRDAFRKSEGFRLQFGESVLSTEGEQWEHQREALEEFFYPAKIRSYVDRMVELTERRVDRWTAGERLSLHRAMSDAALENFFGTVFDRPLDPDGDATLRRAASDLNLWFKPTSFLLPNWVPTPARRRFFDAVGTLEDEARRLLRERERAHERGEAGEDLLSTLVELREDRDADLSDREIVDQMLALTFAGHDTTALLLTYALHQLGQHDAVRDRFHGELAAVLGGDRPTLADVRELAVTRRVIDETLRAFPPIHTIPRETARAVTVGGYRLAPDTRTHLSVWALHRDPQHWAAPDEWRPARWRDTSPGEAGFAFAPFGAGPRACLGRRFARLEATLVLATIGRRYRLDPAGGLSLDPMSTLQPADGVPVIVRER</sequence>
<reference evidence="4 5" key="1">
    <citation type="submission" date="2018-06" db="EMBL/GenBank/DDBJ databases">
        <title>Natronomonas sp. F16-60 a new haloarchaeon isolated from a solar saltern of Isla Cristina, Huelva, Spain.</title>
        <authorList>
            <person name="Duran-Viseras A."/>
            <person name="Sanchez-Porro C."/>
            <person name="Ventosa A."/>
        </authorList>
    </citation>
    <scope>NUCLEOTIDE SEQUENCE [LARGE SCALE GENOMIC DNA]</scope>
    <source>
        <strain evidence="4 5">F16-60</strain>
    </source>
</reference>
<dbReference type="RefSeq" id="WP_144261458.1">
    <property type="nucleotide sequence ID" value="NZ_QMDX01000003.1"/>
</dbReference>
<dbReference type="AlphaFoldDB" id="A0A554NCJ5"/>
<comment type="cofactor">
    <cofactor evidence="1">
        <name>heme</name>
        <dbReference type="ChEBI" id="CHEBI:30413"/>
    </cofactor>
</comment>
<dbReference type="Gene3D" id="1.10.630.10">
    <property type="entry name" value="Cytochrome P450"/>
    <property type="match status" value="1"/>
</dbReference>
<dbReference type="GO" id="GO:0016705">
    <property type="term" value="F:oxidoreductase activity, acting on paired donors, with incorporation or reduction of molecular oxygen"/>
    <property type="evidence" value="ECO:0007669"/>
    <property type="project" value="InterPro"/>
</dbReference>
<dbReference type="InParanoid" id="A0A554NCJ5"/>
<comment type="similarity">
    <text evidence="2 3">Belongs to the cytochrome P450 family.</text>
</comment>
<dbReference type="Proteomes" id="UP000319894">
    <property type="component" value="Unassembled WGS sequence"/>
</dbReference>
<proteinExistence type="inferred from homology"/>
<organism evidence="4 5">
    <name type="scientific">Haloglomus irregulare</name>
    <dbReference type="NCBI Taxonomy" id="2234134"/>
    <lineage>
        <taxon>Archaea</taxon>
        <taxon>Methanobacteriati</taxon>
        <taxon>Methanobacteriota</taxon>
        <taxon>Stenosarchaea group</taxon>
        <taxon>Halobacteria</taxon>
        <taxon>Halobacteriales</taxon>
        <taxon>Natronomonadaceae</taxon>
        <taxon>Haloglomus</taxon>
    </lineage>
</organism>
<dbReference type="InterPro" id="IPR002401">
    <property type="entry name" value="Cyt_P450_E_grp-I"/>
</dbReference>
<dbReference type="InterPro" id="IPR036396">
    <property type="entry name" value="Cyt_P450_sf"/>
</dbReference>
<dbReference type="OrthoDB" id="9881at2157"/>
<gene>
    <name evidence="4" type="ORF">DP107_07125</name>
</gene>
<keyword evidence="5" id="KW-1185">Reference proteome</keyword>
<dbReference type="GO" id="GO:0020037">
    <property type="term" value="F:heme binding"/>
    <property type="evidence" value="ECO:0007669"/>
    <property type="project" value="InterPro"/>
</dbReference>
<dbReference type="PANTHER" id="PTHR24305">
    <property type="entry name" value="CYTOCHROME P450"/>
    <property type="match status" value="1"/>
</dbReference>
<dbReference type="InterPro" id="IPR017972">
    <property type="entry name" value="Cyt_P450_CS"/>
</dbReference>
<evidence type="ECO:0000256" key="1">
    <source>
        <dbReference type="ARBA" id="ARBA00001971"/>
    </source>
</evidence>
<keyword evidence="3" id="KW-0560">Oxidoreductase</keyword>
<evidence type="ECO:0000313" key="4">
    <source>
        <dbReference type="EMBL" id="TSD14740.1"/>
    </source>
</evidence>
<dbReference type="GO" id="GO:0005506">
    <property type="term" value="F:iron ion binding"/>
    <property type="evidence" value="ECO:0007669"/>
    <property type="project" value="InterPro"/>
</dbReference>
<dbReference type="SUPFAM" id="SSF48264">
    <property type="entry name" value="Cytochrome P450"/>
    <property type="match status" value="1"/>
</dbReference>
<keyword evidence="3" id="KW-0349">Heme</keyword>
<keyword evidence="3" id="KW-0408">Iron</keyword>
<dbReference type="EMBL" id="QMDX01000003">
    <property type="protein sequence ID" value="TSD14740.1"/>
    <property type="molecule type" value="Genomic_DNA"/>
</dbReference>
<protein>
    <submittedName>
        <fullName evidence="4">Cytochrome P450</fullName>
    </submittedName>
</protein>
<keyword evidence="3" id="KW-0503">Monooxygenase</keyword>
<keyword evidence="3" id="KW-0479">Metal-binding</keyword>
<dbReference type="InterPro" id="IPR050121">
    <property type="entry name" value="Cytochrome_P450_monoxygenase"/>
</dbReference>
<dbReference type="GO" id="GO:0004497">
    <property type="term" value="F:monooxygenase activity"/>
    <property type="evidence" value="ECO:0007669"/>
    <property type="project" value="UniProtKB-KW"/>
</dbReference>
<comment type="caution">
    <text evidence="4">The sequence shown here is derived from an EMBL/GenBank/DDBJ whole genome shotgun (WGS) entry which is preliminary data.</text>
</comment>
<evidence type="ECO:0000256" key="2">
    <source>
        <dbReference type="ARBA" id="ARBA00010617"/>
    </source>
</evidence>
<accession>A0A554NCJ5</accession>
<dbReference type="Pfam" id="PF00067">
    <property type="entry name" value="p450"/>
    <property type="match status" value="1"/>
</dbReference>
<dbReference type="PROSITE" id="PS00086">
    <property type="entry name" value="CYTOCHROME_P450"/>
    <property type="match status" value="1"/>
</dbReference>
<dbReference type="PRINTS" id="PR00385">
    <property type="entry name" value="P450"/>
</dbReference>
<evidence type="ECO:0000256" key="3">
    <source>
        <dbReference type="RuleBase" id="RU000461"/>
    </source>
</evidence>
<dbReference type="PRINTS" id="PR00463">
    <property type="entry name" value="EP450I"/>
</dbReference>
<name>A0A554NCJ5_9EURY</name>
<dbReference type="InterPro" id="IPR001128">
    <property type="entry name" value="Cyt_P450"/>
</dbReference>
<evidence type="ECO:0000313" key="5">
    <source>
        <dbReference type="Proteomes" id="UP000319894"/>
    </source>
</evidence>
<dbReference type="PANTHER" id="PTHR24305:SF166">
    <property type="entry name" value="CYTOCHROME P450 12A4, MITOCHONDRIAL-RELATED"/>
    <property type="match status" value="1"/>
</dbReference>